<evidence type="ECO:0008006" key="3">
    <source>
        <dbReference type="Google" id="ProtNLM"/>
    </source>
</evidence>
<proteinExistence type="predicted"/>
<keyword evidence="2" id="KW-1185">Reference proteome</keyword>
<organism evidence="1 2">
    <name type="scientific">Winogradskyella alexanderae</name>
    <dbReference type="NCBI Taxonomy" id="2877123"/>
    <lineage>
        <taxon>Bacteria</taxon>
        <taxon>Pseudomonadati</taxon>
        <taxon>Bacteroidota</taxon>
        <taxon>Flavobacteriia</taxon>
        <taxon>Flavobacteriales</taxon>
        <taxon>Flavobacteriaceae</taxon>
        <taxon>Winogradskyella</taxon>
    </lineage>
</organism>
<name>A0ABS7XMB7_9FLAO</name>
<dbReference type="Proteomes" id="UP001198901">
    <property type="component" value="Unassembled WGS sequence"/>
</dbReference>
<sequence>MNSQENFGALKDSVLNTKQRYIAYSLGNHNPIETGDNFIGKGLRGKGGFSFKIQIYVYKQFFVGGSLGASYFDVKDQTVVGKYNRTRIAENFLFVGYEFVLTEKFRIGLTASVIGSSRYKNKKSNSIYQVDSANFRGYGFYLTYELAKGFMLYLDYAYRIDKTNIDVPTALETVFDKGTFSQIGIGIKFSFVGKDAISSILNK</sequence>
<gene>
    <name evidence="1" type="ORF">LBU54_00875</name>
</gene>
<evidence type="ECO:0000313" key="1">
    <source>
        <dbReference type="EMBL" id="MCA0131118.1"/>
    </source>
</evidence>
<reference evidence="2" key="1">
    <citation type="submission" date="2023-07" db="EMBL/GenBank/DDBJ databases">
        <authorList>
            <person name="Yue Y."/>
        </authorList>
    </citation>
    <scope>NUCLEOTIDE SEQUENCE [LARGE SCALE GENOMIC DNA]</scope>
    <source>
        <strain evidence="2">D23</strain>
    </source>
</reference>
<evidence type="ECO:0000313" key="2">
    <source>
        <dbReference type="Proteomes" id="UP001198901"/>
    </source>
</evidence>
<accession>A0ABS7XMB7</accession>
<dbReference type="EMBL" id="JAIUJR010000001">
    <property type="protein sequence ID" value="MCA0131118.1"/>
    <property type="molecule type" value="Genomic_DNA"/>
</dbReference>
<protein>
    <recommendedName>
        <fullName evidence="3">Outer membrane protein beta-barrel domain-containing protein</fullName>
    </recommendedName>
</protein>
<dbReference type="RefSeq" id="WP_224524168.1">
    <property type="nucleotide sequence ID" value="NZ_JAIUJR010000001.1"/>
</dbReference>
<comment type="caution">
    <text evidence="1">The sequence shown here is derived from an EMBL/GenBank/DDBJ whole genome shotgun (WGS) entry which is preliminary data.</text>
</comment>
<dbReference type="SUPFAM" id="SSF56935">
    <property type="entry name" value="Porins"/>
    <property type="match status" value="1"/>
</dbReference>